<keyword evidence="3" id="KW-1185">Reference proteome</keyword>
<proteinExistence type="predicted"/>
<dbReference type="Proteomes" id="UP001141253">
    <property type="component" value="Chromosome 13"/>
</dbReference>
<reference evidence="2" key="1">
    <citation type="submission" date="2022-10" db="EMBL/GenBank/DDBJ databases">
        <authorList>
            <person name="Hyden B.L."/>
            <person name="Feng K."/>
            <person name="Yates T."/>
            <person name="Jawdy S."/>
            <person name="Smart L.B."/>
            <person name="Muchero W."/>
        </authorList>
    </citation>
    <scope>NUCLEOTIDE SEQUENCE</scope>
    <source>
        <tissue evidence="2">Shoot tip</tissue>
    </source>
</reference>
<protein>
    <submittedName>
        <fullName evidence="2">Uncharacterized protein</fullName>
    </submittedName>
</protein>
<accession>A0ABQ9AUS4</accession>
<evidence type="ECO:0000313" key="2">
    <source>
        <dbReference type="EMBL" id="KAJ6360541.1"/>
    </source>
</evidence>
<comment type="caution">
    <text evidence="2">The sequence shown here is derived from an EMBL/GenBank/DDBJ whole genome shotgun (WGS) entry which is preliminary data.</text>
</comment>
<organism evidence="2 3">
    <name type="scientific">Salix suchowensis</name>
    <dbReference type="NCBI Taxonomy" id="1278906"/>
    <lineage>
        <taxon>Eukaryota</taxon>
        <taxon>Viridiplantae</taxon>
        <taxon>Streptophyta</taxon>
        <taxon>Embryophyta</taxon>
        <taxon>Tracheophyta</taxon>
        <taxon>Spermatophyta</taxon>
        <taxon>Magnoliopsida</taxon>
        <taxon>eudicotyledons</taxon>
        <taxon>Gunneridae</taxon>
        <taxon>Pentapetalae</taxon>
        <taxon>rosids</taxon>
        <taxon>fabids</taxon>
        <taxon>Malpighiales</taxon>
        <taxon>Salicaceae</taxon>
        <taxon>Saliceae</taxon>
        <taxon>Salix</taxon>
    </lineage>
</organism>
<evidence type="ECO:0000256" key="1">
    <source>
        <dbReference type="SAM" id="Phobius"/>
    </source>
</evidence>
<keyword evidence="1" id="KW-1133">Transmembrane helix</keyword>
<keyword evidence="1" id="KW-0472">Membrane</keyword>
<gene>
    <name evidence="2" type="ORF">OIU77_004537</name>
</gene>
<name>A0ABQ9AUS4_9ROSI</name>
<evidence type="ECO:0000313" key="3">
    <source>
        <dbReference type="Proteomes" id="UP001141253"/>
    </source>
</evidence>
<reference evidence="2" key="2">
    <citation type="journal article" date="2023" name="Int. J. Mol. Sci.">
        <title>De Novo Assembly and Annotation of 11 Diverse Shrub Willow (Salix) Genomes Reveals Novel Gene Organization in Sex-Linked Regions.</title>
        <authorList>
            <person name="Hyden B."/>
            <person name="Feng K."/>
            <person name="Yates T.B."/>
            <person name="Jawdy S."/>
            <person name="Cereghino C."/>
            <person name="Smart L.B."/>
            <person name="Muchero W."/>
        </authorList>
    </citation>
    <scope>NUCLEOTIDE SEQUENCE</scope>
    <source>
        <tissue evidence="2">Shoot tip</tissue>
    </source>
</reference>
<keyword evidence="1" id="KW-0812">Transmembrane</keyword>
<sequence>MTLIFCYQVPMFLDLGVGISIMYTFISGLMMKLFKMLCIFAREPKSIGKDAIRPWLIRTMSKVLLITIGT</sequence>
<dbReference type="EMBL" id="JAPFFI010000015">
    <property type="protein sequence ID" value="KAJ6360541.1"/>
    <property type="molecule type" value="Genomic_DNA"/>
</dbReference>
<feature type="transmembrane region" description="Helical" evidence="1">
    <location>
        <begin position="12"/>
        <end position="34"/>
    </location>
</feature>